<keyword evidence="9" id="KW-1185">Reference proteome</keyword>
<evidence type="ECO:0000256" key="6">
    <source>
        <dbReference type="RuleBase" id="RU363037"/>
    </source>
</evidence>
<dbReference type="OrthoDB" id="10250478at2759"/>
<organism evidence="8 9">
    <name type="scientific">Blastomyces percursus</name>
    <dbReference type="NCBI Taxonomy" id="1658174"/>
    <lineage>
        <taxon>Eukaryota</taxon>
        <taxon>Fungi</taxon>
        <taxon>Dikarya</taxon>
        <taxon>Ascomycota</taxon>
        <taxon>Pezizomycotina</taxon>
        <taxon>Eurotiomycetes</taxon>
        <taxon>Eurotiomycetidae</taxon>
        <taxon>Onygenales</taxon>
        <taxon>Ajellomycetaceae</taxon>
        <taxon>Blastomyces</taxon>
    </lineage>
</organism>
<dbReference type="EMBL" id="LGTZ01001142">
    <property type="protein sequence ID" value="OJD22183.1"/>
    <property type="molecule type" value="Genomic_DNA"/>
</dbReference>
<dbReference type="AlphaFoldDB" id="A0A1J9R120"/>
<dbReference type="VEuPathDB" id="FungiDB:ACJ73_06468"/>
<evidence type="ECO:0000256" key="1">
    <source>
        <dbReference type="ARBA" id="ARBA00022598"/>
    </source>
</evidence>
<dbReference type="STRING" id="1658174.A0A1J9R120"/>
<evidence type="ECO:0000256" key="5">
    <source>
        <dbReference type="ARBA" id="ARBA00023146"/>
    </source>
</evidence>
<dbReference type="Proteomes" id="UP000242791">
    <property type="component" value="Unassembled WGS sequence"/>
</dbReference>
<evidence type="ECO:0000256" key="2">
    <source>
        <dbReference type="ARBA" id="ARBA00022741"/>
    </source>
</evidence>
<protein>
    <recommendedName>
        <fullName evidence="7">Glutamyl/glutaminyl-tRNA synthetase class Ib catalytic domain-containing protein</fullName>
    </recommendedName>
</protein>
<sequence length="115" mass="13244">MNGTILSKRKLITLIKEKYVRDWDDPRLCTLVGLRRRGIPPGAILSFVNELGVTKSNTPIEIHRFERSIRAYLENLMPRLVLVLDPIRVLIENLPDDYVEMVEIPCSKDPSYGTH</sequence>
<proteinExistence type="inferred from homology"/>
<reference evidence="8 9" key="1">
    <citation type="submission" date="2015-08" db="EMBL/GenBank/DDBJ databases">
        <title>Emmonsia species relationships and genome sequence.</title>
        <authorList>
            <person name="Cuomo C.A."/>
            <person name="Schwartz I.S."/>
            <person name="Kenyon C."/>
            <person name="De Hoog G.S."/>
            <person name="Govender N.P."/>
            <person name="Botha A."/>
            <person name="Moreno L."/>
            <person name="De Vries M."/>
            <person name="Munoz J.F."/>
            <person name="Stielow J.B."/>
        </authorList>
    </citation>
    <scope>NUCLEOTIDE SEQUENCE [LARGE SCALE GENOMIC DNA]</scope>
    <source>
        <strain evidence="8 9">EI222</strain>
    </source>
</reference>
<evidence type="ECO:0000259" key="7">
    <source>
        <dbReference type="Pfam" id="PF00749"/>
    </source>
</evidence>
<evidence type="ECO:0000256" key="4">
    <source>
        <dbReference type="ARBA" id="ARBA00022917"/>
    </source>
</evidence>
<keyword evidence="1 6" id="KW-0436">Ligase</keyword>
<dbReference type="InterPro" id="IPR020061">
    <property type="entry name" value="Glu_tRNA_lig_a-bdl"/>
</dbReference>
<name>A0A1J9R120_9EURO</name>
<dbReference type="GO" id="GO:0005524">
    <property type="term" value="F:ATP binding"/>
    <property type="evidence" value="ECO:0007669"/>
    <property type="project" value="UniProtKB-KW"/>
</dbReference>
<comment type="similarity">
    <text evidence="6">Belongs to the class-I aminoacyl-tRNA synthetase family.</text>
</comment>
<dbReference type="GO" id="GO:0005829">
    <property type="term" value="C:cytosol"/>
    <property type="evidence" value="ECO:0007669"/>
    <property type="project" value="TreeGrafter"/>
</dbReference>
<dbReference type="GO" id="GO:0006425">
    <property type="term" value="P:glutaminyl-tRNA aminoacylation"/>
    <property type="evidence" value="ECO:0007669"/>
    <property type="project" value="TreeGrafter"/>
</dbReference>
<feature type="domain" description="Glutamyl/glutaminyl-tRNA synthetase class Ib catalytic" evidence="7">
    <location>
        <begin position="1"/>
        <end position="73"/>
    </location>
</feature>
<evidence type="ECO:0000313" key="9">
    <source>
        <dbReference type="Proteomes" id="UP000242791"/>
    </source>
</evidence>
<dbReference type="Gene3D" id="1.10.1160.10">
    <property type="entry name" value="Glutamyl-trna Synthetase, Domain 2"/>
    <property type="match status" value="1"/>
</dbReference>
<evidence type="ECO:0000256" key="3">
    <source>
        <dbReference type="ARBA" id="ARBA00022840"/>
    </source>
</evidence>
<dbReference type="SUPFAM" id="SSF52374">
    <property type="entry name" value="Nucleotidylyl transferase"/>
    <property type="match status" value="1"/>
</dbReference>
<dbReference type="PANTHER" id="PTHR43097">
    <property type="entry name" value="GLUTAMINE-TRNA LIGASE"/>
    <property type="match status" value="1"/>
</dbReference>
<dbReference type="PANTHER" id="PTHR43097:SF4">
    <property type="entry name" value="GLUTAMINE--TRNA LIGASE"/>
    <property type="match status" value="1"/>
</dbReference>
<keyword evidence="3 6" id="KW-0067">ATP-binding</keyword>
<evidence type="ECO:0000313" key="8">
    <source>
        <dbReference type="EMBL" id="OJD22183.1"/>
    </source>
</evidence>
<keyword evidence="2 6" id="KW-0547">Nucleotide-binding</keyword>
<dbReference type="GO" id="GO:0004819">
    <property type="term" value="F:glutamine-tRNA ligase activity"/>
    <property type="evidence" value="ECO:0007669"/>
    <property type="project" value="TreeGrafter"/>
</dbReference>
<keyword evidence="5 6" id="KW-0030">Aminoacyl-tRNA synthetase</keyword>
<dbReference type="Pfam" id="PF00749">
    <property type="entry name" value="tRNA-synt_1c"/>
    <property type="match status" value="1"/>
</dbReference>
<gene>
    <name evidence="8" type="ORF">ACJ73_06468</name>
</gene>
<accession>A0A1J9R120</accession>
<comment type="caution">
    <text evidence="8">The sequence shown here is derived from an EMBL/GenBank/DDBJ whole genome shotgun (WGS) entry which is preliminary data.</text>
</comment>
<dbReference type="FunFam" id="1.10.1160.10:FF:000001">
    <property type="entry name" value="Glutamine--tRNA ligase"/>
    <property type="match status" value="1"/>
</dbReference>
<dbReference type="InterPro" id="IPR020058">
    <property type="entry name" value="Glu/Gln-tRNA-synth_Ib_cat-dom"/>
</dbReference>
<keyword evidence="4 6" id="KW-0648">Protein biosynthesis</keyword>
<dbReference type="InterPro" id="IPR050132">
    <property type="entry name" value="Gln/Glu-tRNA_Ligase"/>
</dbReference>